<dbReference type="Gene3D" id="3.40.960.10">
    <property type="entry name" value="VSR Endonuclease"/>
    <property type="match status" value="1"/>
</dbReference>
<organism evidence="10 11">
    <name type="scientific">Streptacidiphilus fuscans</name>
    <dbReference type="NCBI Taxonomy" id="2789292"/>
    <lineage>
        <taxon>Bacteria</taxon>
        <taxon>Bacillati</taxon>
        <taxon>Actinomycetota</taxon>
        <taxon>Actinomycetes</taxon>
        <taxon>Kitasatosporales</taxon>
        <taxon>Streptomycetaceae</taxon>
        <taxon>Streptacidiphilus</taxon>
    </lineage>
</organism>
<dbReference type="GO" id="GO:0005524">
    <property type="term" value="F:ATP binding"/>
    <property type="evidence" value="ECO:0007669"/>
    <property type="project" value="UniProtKB-KW"/>
</dbReference>
<dbReference type="InterPro" id="IPR041679">
    <property type="entry name" value="DNA2/NAM7-like_C"/>
</dbReference>
<evidence type="ECO:0000256" key="4">
    <source>
        <dbReference type="ARBA" id="ARBA00022806"/>
    </source>
</evidence>
<sequence length="1345" mass="149214">MAKWRRWAEAERTDAPRRNLYEALYAWHQVLAVQDDQRELVIAIGLLSFEDPAGGRVFRHMLTQRLHTAVDRRTARLTVRLAPEGALRVEDQDFLDSDDGWDPERAIAVGEELQARSPHPLGEAVLEQLAQWQERALARPVVFTAVWEPPDKAADPVARLTYAPALVLRPRDRKALLRVYEQIGASIASEAFAPLGMAQLVTPFKGDERQTWTGTSLEPLLGDDPLFPLKTNAQQRQVLRRLEKDTGVVVQGPPGTGKTHTIANLTAALLAEGKRVLVTSAKDQPLKVLLEKLPPAVRELCVVLLSATSRDGASELDRTVNALIDQVAAVDPETVTATVERLAAERNRLRGRIELVTDRIVAARVAETEHHVDVALGYEGTLATLVSQVREEADELDWIGALADQAPPVPPLGAAEARELLLLLRAGAMKENNPGWLPAPSDLLSAEGADNAIQAARSGDSGLDTAVLRIRAALVALPTAVTDELAQYLSEALKSLHRLGLPDDPARWPNDHWQTRALGERLARRETYVWQRVAAVGPDLEQARRLLEATGIATVTLPEPLTQDRAASIIHCAEELRKFLREGGKLRPRFPTAVQKRTREALQTCTVDGLSPQSLDTLDTLIAHVRAHRDVLAATARWNAAGVTWPTADAHTQLARLVEHHEQLAAIDAFAQVRESADSLLDRHGLRIPLNTPDEWHHLVQAVDALGPYRRAEAADRELDTRERELRAHPNPAPTAIALSDALRDRDTNAYAAALHMLRDAHDSAASHRRCLELLATLQQAHPPLADQLTRDPGLPAWDERLTQLGPAWAWATASRFLTQQRTNGLDHRLQAELTQLDQRLEIVTGDLAAARARAHLIARITPDQRSALQAYRSHMTAVGKGSGRQTALYRAAARGAMNVARDAVPAWVMPIGQVAENLQGHRDAFDVVIVDEASQASIDNLFLLWLAPRVIVVGDDKQCTPSTSALGPLQIVQDRLTAYLPDLPPHLRQLYTAHSNLYGLLTVLFPETIRLTEHFRCMPEIIKWSSDQFYDKSLVPLRQFAGDRLPPLVPHYVPDAVVAGRDQRIHNVVEAEALVDHLATLMDDPAYSDRTFGVIALQGHQQVRVIQQLINAKIPHPAQQQHALRVDTPSGFQGDERDVILLSMVVTNPGRIWGGNLGEQQRYNVAASRARDQMHLFHSVPRHRLKPDDLRLKLLAHIEDPGAAYDSQDLGPVHPDRPHRVFDSLFEQRVYLAITGRGYRVVPQFPAGGKRIDLVVIGAHERLAVECDGDYHHSEPDDIREDHQRERDLERVGWQFWRVRDSEFRRDPDSALATLWPLLQSLDIQPKPTGENPSPTATSTGGTQ</sequence>
<keyword evidence="11" id="KW-1185">Reference proteome</keyword>
<evidence type="ECO:0000256" key="5">
    <source>
        <dbReference type="ARBA" id="ARBA00022840"/>
    </source>
</evidence>
<evidence type="ECO:0000256" key="6">
    <source>
        <dbReference type="SAM" id="MobiDB-lite"/>
    </source>
</evidence>
<feature type="region of interest" description="Disordered" evidence="6">
    <location>
        <begin position="1324"/>
        <end position="1345"/>
    </location>
</feature>
<keyword evidence="5" id="KW-0067">ATP-binding</keyword>
<evidence type="ECO:0000256" key="1">
    <source>
        <dbReference type="ARBA" id="ARBA00007913"/>
    </source>
</evidence>
<dbReference type="InterPro" id="IPR047187">
    <property type="entry name" value="SF1_C_Upf1"/>
</dbReference>
<feature type="domain" description="DNA2/NAM7 helicase-like C-terminal" evidence="8">
    <location>
        <begin position="1010"/>
        <end position="1176"/>
    </location>
</feature>
<evidence type="ECO:0000256" key="2">
    <source>
        <dbReference type="ARBA" id="ARBA00022741"/>
    </source>
</evidence>
<evidence type="ECO:0000313" key="10">
    <source>
        <dbReference type="EMBL" id="MBF9071899.1"/>
    </source>
</evidence>
<dbReference type="Pfam" id="PF13087">
    <property type="entry name" value="AAA_12"/>
    <property type="match status" value="1"/>
</dbReference>
<dbReference type="InterPro" id="IPR050534">
    <property type="entry name" value="Coronavir_polyprotein_1ab"/>
</dbReference>
<dbReference type="PANTHER" id="PTHR43788">
    <property type="entry name" value="DNA2/NAM7 HELICASE FAMILY MEMBER"/>
    <property type="match status" value="1"/>
</dbReference>
<keyword evidence="2" id="KW-0547">Nucleotide-binding</keyword>
<dbReference type="CDD" id="cd18808">
    <property type="entry name" value="SF1_C_Upf1"/>
    <property type="match status" value="1"/>
</dbReference>
<name>A0A931FIL6_9ACTN</name>
<dbReference type="Gene3D" id="3.40.50.300">
    <property type="entry name" value="P-loop containing nucleotide triphosphate hydrolases"/>
    <property type="match status" value="3"/>
</dbReference>
<feature type="compositionally biased region" description="Polar residues" evidence="6">
    <location>
        <begin position="1332"/>
        <end position="1345"/>
    </location>
</feature>
<dbReference type="Proteomes" id="UP000657385">
    <property type="component" value="Unassembled WGS sequence"/>
</dbReference>
<dbReference type="InterPro" id="IPR041677">
    <property type="entry name" value="DNA2/NAM7_AAA_11"/>
</dbReference>
<dbReference type="RefSeq" id="WP_196197053.1">
    <property type="nucleotide sequence ID" value="NZ_JADPRT010000013.1"/>
</dbReference>
<feature type="domain" description="Restriction endonuclease type II-like" evidence="9">
    <location>
        <begin position="1227"/>
        <end position="1318"/>
    </location>
</feature>
<accession>A0A931FIL6</accession>
<evidence type="ECO:0000313" key="11">
    <source>
        <dbReference type="Proteomes" id="UP000657385"/>
    </source>
</evidence>
<keyword evidence="3" id="KW-0378">Hydrolase</keyword>
<gene>
    <name evidence="10" type="ORF">I2501_28130</name>
</gene>
<dbReference type="SUPFAM" id="SSF52980">
    <property type="entry name" value="Restriction endonuclease-like"/>
    <property type="match status" value="1"/>
</dbReference>
<comment type="caution">
    <text evidence="10">The sequence shown here is derived from an EMBL/GenBank/DDBJ whole genome shotgun (WGS) entry which is preliminary data.</text>
</comment>
<dbReference type="Pfam" id="PF13086">
    <property type="entry name" value="AAA_11"/>
    <property type="match status" value="1"/>
</dbReference>
<dbReference type="InterPro" id="IPR049468">
    <property type="entry name" value="Restrct_endonuc-II-like_dom"/>
</dbReference>
<dbReference type="PANTHER" id="PTHR43788:SF8">
    <property type="entry name" value="DNA-BINDING PROTEIN SMUBP-2"/>
    <property type="match status" value="1"/>
</dbReference>
<comment type="similarity">
    <text evidence="1">Belongs to the DNA2/NAM7 helicase family.</text>
</comment>
<proteinExistence type="inferred from homology"/>
<dbReference type="InterPro" id="IPR027417">
    <property type="entry name" value="P-loop_NTPase"/>
</dbReference>
<feature type="domain" description="DNA2/NAM7 helicase helicase" evidence="7">
    <location>
        <begin position="231"/>
        <end position="309"/>
    </location>
</feature>
<dbReference type="GO" id="GO:0043139">
    <property type="term" value="F:5'-3' DNA helicase activity"/>
    <property type="evidence" value="ECO:0007669"/>
    <property type="project" value="TreeGrafter"/>
</dbReference>
<dbReference type="InterPro" id="IPR011335">
    <property type="entry name" value="Restrct_endonuc-II-like"/>
</dbReference>
<dbReference type="GO" id="GO:0016787">
    <property type="term" value="F:hydrolase activity"/>
    <property type="evidence" value="ECO:0007669"/>
    <property type="project" value="UniProtKB-KW"/>
</dbReference>
<dbReference type="SUPFAM" id="SSF52540">
    <property type="entry name" value="P-loop containing nucleoside triphosphate hydrolases"/>
    <property type="match status" value="1"/>
</dbReference>
<evidence type="ECO:0000259" key="8">
    <source>
        <dbReference type="Pfam" id="PF13087"/>
    </source>
</evidence>
<evidence type="ECO:0000259" key="7">
    <source>
        <dbReference type="Pfam" id="PF13086"/>
    </source>
</evidence>
<evidence type="ECO:0000256" key="3">
    <source>
        <dbReference type="ARBA" id="ARBA00022801"/>
    </source>
</evidence>
<evidence type="ECO:0000259" key="9">
    <source>
        <dbReference type="Pfam" id="PF18741"/>
    </source>
</evidence>
<reference evidence="10" key="1">
    <citation type="submission" date="2020-11" db="EMBL/GenBank/DDBJ databases">
        <title>Isolation and identification of active actinomycetes.</title>
        <authorList>
            <person name="Yu B."/>
        </authorList>
    </citation>
    <scope>NUCLEOTIDE SEQUENCE</scope>
    <source>
        <strain evidence="10">NEAU-YB345</strain>
    </source>
</reference>
<dbReference type="Pfam" id="PF18741">
    <property type="entry name" value="MTES_1575"/>
    <property type="match status" value="1"/>
</dbReference>
<dbReference type="EMBL" id="JADPRT010000013">
    <property type="protein sequence ID" value="MBF9071899.1"/>
    <property type="molecule type" value="Genomic_DNA"/>
</dbReference>
<keyword evidence="4" id="KW-0347">Helicase</keyword>
<protein>
    <submittedName>
        <fullName evidence="10">AAA family ATPase</fullName>
    </submittedName>
</protein>